<sequence length="426" mass="49606">MDDFKLIIDGLYEVFYENKKSTDILNKIASKREDISYITRSIYGVIERKLYLDYIISKLSKIKIKKLDKKVLLILEVGIYNIHFLDRKNYAIVNELVNVTKKESNKSKGFVNAILRSFIRDEENLSKINIKNEYEYLSIKYSCPIWIIEYLNLSYDEDFTKKFLLSLNDKRFISIRVNNKKISKDDLKKILIKRGYKVSDSKISKLSLRITNPSKLASTNEFKAGLFTIQSEASIKVCEELNPKERSNILDLCAAPGTKTSLIGELVNNNANIIANDISFNKLSKINENIERLNLKNIEITNFDASEYIAEYKEKFDYVLCDLPCSGLGVMDRKPEIRYNRDMDGVKKLASLQKRILDRAFMYLKKGGILLYSTCTLGMYENLDNYIYLTKKKRLKNIAIDDKPYIEYTPFEDNTDGFFMTKFEKI</sequence>
<dbReference type="SUPFAM" id="SSF53335">
    <property type="entry name" value="S-adenosyl-L-methionine-dependent methyltransferases"/>
    <property type="match status" value="1"/>
</dbReference>
<dbReference type="PRINTS" id="PR02008">
    <property type="entry name" value="RCMTFAMILY"/>
</dbReference>
<dbReference type="SUPFAM" id="SSF48013">
    <property type="entry name" value="NusB-like"/>
    <property type="match status" value="1"/>
</dbReference>
<dbReference type="Proteomes" id="UP000441925">
    <property type="component" value="Unassembled WGS sequence"/>
</dbReference>
<dbReference type="NCBIfam" id="NF011494">
    <property type="entry name" value="PRK14902.1"/>
    <property type="match status" value="1"/>
</dbReference>
<evidence type="ECO:0000313" key="7">
    <source>
        <dbReference type="EMBL" id="MSS77157.1"/>
    </source>
</evidence>
<evidence type="ECO:0000256" key="4">
    <source>
        <dbReference type="ARBA" id="ARBA00022884"/>
    </source>
</evidence>
<dbReference type="Gene3D" id="1.10.940.10">
    <property type="entry name" value="NusB-like"/>
    <property type="match status" value="1"/>
</dbReference>
<evidence type="ECO:0000259" key="6">
    <source>
        <dbReference type="PROSITE" id="PS51686"/>
    </source>
</evidence>
<gene>
    <name evidence="7" type="primary">rsmB</name>
    <name evidence="7" type="ORF">FYJ26_01755</name>
</gene>
<dbReference type="InterPro" id="IPR001678">
    <property type="entry name" value="MeTrfase_RsmB-F_NOP2_dom"/>
</dbReference>
<dbReference type="AlphaFoldDB" id="A0A6N7VTL1"/>
<dbReference type="GO" id="GO:0006355">
    <property type="term" value="P:regulation of DNA-templated transcription"/>
    <property type="evidence" value="ECO:0007669"/>
    <property type="project" value="InterPro"/>
</dbReference>
<feature type="active site" description="Nucleophile" evidence="5">
    <location>
        <position position="375"/>
    </location>
</feature>
<dbReference type="InterPro" id="IPR054728">
    <property type="entry name" value="RsmB-like_ferredoxin"/>
</dbReference>
<dbReference type="InterPro" id="IPR006027">
    <property type="entry name" value="NusB_RsmB_TIM44"/>
</dbReference>
<dbReference type="EMBL" id="VULQ01000002">
    <property type="protein sequence ID" value="MSS77157.1"/>
    <property type="molecule type" value="Genomic_DNA"/>
</dbReference>
<dbReference type="PANTHER" id="PTHR22807">
    <property type="entry name" value="NOP2 YEAST -RELATED NOL1/NOP2/FMU SUN DOMAIN-CONTAINING"/>
    <property type="match status" value="1"/>
</dbReference>
<keyword evidence="4 5" id="KW-0694">RNA-binding</keyword>
<evidence type="ECO:0000256" key="5">
    <source>
        <dbReference type="PROSITE-ProRule" id="PRU01023"/>
    </source>
</evidence>
<dbReference type="PANTHER" id="PTHR22807:SF53">
    <property type="entry name" value="RIBOSOMAL RNA SMALL SUBUNIT METHYLTRANSFERASE B-RELATED"/>
    <property type="match status" value="1"/>
</dbReference>
<comment type="caution">
    <text evidence="5">Lacks conserved residue(s) required for the propagation of feature annotation.</text>
</comment>
<dbReference type="GO" id="GO:0001510">
    <property type="term" value="P:RNA methylation"/>
    <property type="evidence" value="ECO:0007669"/>
    <property type="project" value="InterPro"/>
</dbReference>
<keyword evidence="8" id="KW-1185">Reference proteome</keyword>
<comment type="similarity">
    <text evidence="5">Belongs to the class I-like SAM-binding methyltransferase superfamily. RsmB/NOP family.</text>
</comment>
<dbReference type="InterPro" id="IPR035926">
    <property type="entry name" value="NusB-like_sf"/>
</dbReference>
<feature type="domain" description="SAM-dependent MTase RsmB/NOP-type" evidence="6">
    <location>
        <begin position="163"/>
        <end position="426"/>
    </location>
</feature>
<dbReference type="Pfam" id="PF01189">
    <property type="entry name" value="Methyltr_RsmB-F"/>
    <property type="match status" value="1"/>
</dbReference>
<keyword evidence="2 5" id="KW-0808">Transferase</keyword>
<reference evidence="7 8" key="1">
    <citation type="submission" date="2019-08" db="EMBL/GenBank/DDBJ databases">
        <title>In-depth cultivation of the pig gut microbiome towards novel bacterial diversity and tailored functional studies.</title>
        <authorList>
            <person name="Wylensek D."/>
            <person name="Hitch T.C.A."/>
            <person name="Clavel T."/>
        </authorList>
    </citation>
    <scope>NUCLEOTIDE SEQUENCE [LARGE SCALE GENOMIC DNA]</scope>
    <source>
        <strain evidence="7 8">WCA-380-WT-2B</strain>
    </source>
</reference>
<proteinExistence type="inferred from homology"/>
<dbReference type="EC" id="2.1.1.176" evidence="7"/>
<dbReference type="Gene3D" id="3.30.70.1170">
    <property type="entry name" value="Sun protein, domain 3"/>
    <property type="match status" value="1"/>
</dbReference>
<feature type="binding site" evidence="5">
    <location>
        <position position="322"/>
    </location>
    <ligand>
        <name>S-adenosyl-L-methionine</name>
        <dbReference type="ChEBI" id="CHEBI:59789"/>
    </ligand>
</feature>
<comment type="caution">
    <text evidence="7">The sequence shown here is derived from an EMBL/GenBank/DDBJ whole genome shotgun (WGS) entry which is preliminary data.</text>
</comment>
<dbReference type="Pfam" id="PF01029">
    <property type="entry name" value="NusB"/>
    <property type="match status" value="1"/>
</dbReference>
<organism evidence="7 8">
    <name type="scientific">Anaerococcus porci</name>
    <dbReference type="NCBI Taxonomy" id="2652269"/>
    <lineage>
        <taxon>Bacteria</taxon>
        <taxon>Bacillati</taxon>
        <taxon>Bacillota</taxon>
        <taxon>Tissierellia</taxon>
        <taxon>Tissierellales</taxon>
        <taxon>Peptoniphilaceae</taxon>
        <taxon>Anaerococcus</taxon>
    </lineage>
</organism>
<protein>
    <submittedName>
        <fullName evidence="7">16S rRNA (Cytosine(967)-C(5))-methyltransferase RsmB</fullName>
        <ecNumber evidence="7">2.1.1.176</ecNumber>
    </submittedName>
</protein>
<dbReference type="Pfam" id="PF22458">
    <property type="entry name" value="RsmF-B_ferredox"/>
    <property type="match status" value="1"/>
</dbReference>
<feature type="binding site" evidence="5">
    <location>
        <position position="277"/>
    </location>
    <ligand>
        <name>S-adenosyl-L-methionine</name>
        <dbReference type="ChEBI" id="CHEBI:59789"/>
    </ligand>
</feature>
<dbReference type="PROSITE" id="PS51686">
    <property type="entry name" value="SAM_MT_RSMB_NOP"/>
    <property type="match status" value="1"/>
</dbReference>
<dbReference type="InterPro" id="IPR049560">
    <property type="entry name" value="MeTrfase_RsmB-F_NOP2_cat"/>
</dbReference>
<evidence type="ECO:0000256" key="2">
    <source>
        <dbReference type="ARBA" id="ARBA00022679"/>
    </source>
</evidence>
<evidence type="ECO:0000256" key="1">
    <source>
        <dbReference type="ARBA" id="ARBA00022603"/>
    </source>
</evidence>
<dbReference type="InterPro" id="IPR029063">
    <property type="entry name" value="SAM-dependent_MTases_sf"/>
</dbReference>
<dbReference type="RefSeq" id="WP_154539016.1">
    <property type="nucleotide sequence ID" value="NZ_VULQ01000002.1"/>
</dbReference>
<dbReference type="Gene3D" id="3.40.50.150">
    <property type="entry name" value="Vaccinia Virus protein VP39"/>
    <property type="match status" value="1"/>
</dbReference>
<feature type="binding site" evidence="5">
    <location>
        <position position="304"/>
    </location>
    <ligand>
        <name>S-adenosyl-L-methionine</name>
        <dbReference type="ChEBI" id="CHEBI:59789"/>
    </ligand>
</feature>
<dbReference type="GO" id="GO:0003723">
    <property type="term" value="F:RNA binding"/>
    <property type="evidence" value="ECO:0007669"/>
    <property type="project" value="UniProtKB-UniRule"/>
</dbReference>
<keyword evidence="1 5" id="KW-0489">Methyltransferase</keyword>
<dbReference type="GO" id="GO:0008173">
    <property type="term" value="F:RNA methyltransferase activity"/>
    <property type="evidence" value="ECO:0007669"/>
    <property type="project" value="InterPro"/>
</dbReference>
<name>A0A6N7VTL1_9FIRM</name>
<dbReference type="CDD" id="cd02440">
    <property type="entry name" value="AdoMet_MTases"/>
    <property type="match status" value="1"/>
</dbReference>
<evidence type="ECO:0000256" key="3">
    <source>
        <dbReference type="ARBA" id="ARBA00022691"/>
    </source>
</evidence>
<keyword evidence="3 5" id="KW-0949">S-adenosyl-L-methionine</keyword>
<dbReference type="InterPro" id="IPR023267">
    <property type="entry name" value="RCMT"/>
</dbReference>
<evidence type="ECO:0000313" key="8">
    <source>
        <dbReference type="Proteomes" id="UP000441925"/>
    </source>
</evidence>
<accession>A0A6N7VTL1</accession>